<proteinExistence type="predicted"/>
<keyword evidence="3" id="KW-1185">Reference proteome</keyword>
<name>A0A2P5E2H8_PARAD</name>
<comment type="caution">
    <text evidence="2">The sequence shown here is derived from an EMBL/GenBank/DDBJ whole genome shotgun (WGS) entry which is preliminary data.</text>
</comment>
<evidence type="ECO:0000256" key="1">
    <source>
        <dbReference type="SAM" id="MobiDB-lite"/>
    </source>
</evidence>
<feature type="compositionally biased region" description="Basic and acidic residues" evidence="1">
    <location>
        <begin position="64"/>
        <end position="93"/>
    </location>
</feature>
<dbReference type="AlphaFoldDB" id="A0A2P5E2H8"/>
<reference evidence="3" key="1">
    <citation type="submission" date="2016-06" db="EMBL/GenBank/DDBJ databases">
        <title>Parallel loss of symbiosis genes in relatives of nitrogen-fixing non-legume Parasponia.</title>
        <authorList>
            <person name="Van Velzen R."/>
            <person name="Holmer R."/>
            <person name="Bu F."/>
            <person name="Rutten L."/>
            <person name="Van Zeijl A."/>
            <person name="Liu W."/>
            <person name="Santuari L."/>
            <person name="Cao Q."/>
            <person name="Sharma T."/>
            <person name="Shen D."/>
            <person name="Roswanjaya Y."/>
            <person name="Wardhani T."/>
            <person name="Kalhor M.S."/>
            <person name="Jansen J."/>
            <person name="Van den Hoogen J."/>
            <person name="Gungor B."/>
            <person name="Hartog M."/>
            <person name="Hontelez J."/>
            <person name="Verver J."/>
            <person name="Yang W.-C."/>
            <person name="Schijlen E."/>
            <person name="Repin R."/>
            <person name="Schilthuizen M."/>
            <person name="Schranz E."/>
            <person name="Heidstra R."/>
            <person name="Miyata K."/>
            <person name="Fedorova E."/>
            <person name="Kohlen W."/>
            <person name="Bisseling T."/>
            <person name="Smit S."/>
            <person name="Geurts R."/>
        </authorList>
    </citation>
    <scope>NUCLEOTIDE SEQUENCE [LARGE SCALE GENOMIC DNA]</scope>
    <source>
        <strain evidence="3">cv. WU1-14</strain>
    </source>
</reference>
<accession>A0A2P5E2H8</accession>
<protein>
    <submittedName>
        <fullName evidence="2">Uncharacterized protein</fullName>
    </submittedName>
</protein>
<feature type="region of interest" description="Disordered" evidence="1">
    <location>
        <begin position="20"/>
        <end position="101"/>
    </location>
</feature>
<evidence type="ECO:0000313" key="3">
    <source>
        <dbReference type="Proteomes" id="UP000237105"/>
    </source>
</evidence>
<organism evidence="2 3">
    <name type="scientific">Parasponia andersonii</name>
    <name type="common">Sponia andersonii</name>
    <dbReference type="NCBI Taxonomy" id="3476"/>
    <lineage>
        <taxon>Eukaryota</taxon>
        <taxon>Viridiplantae</taxon>
        <taxon>Streptophyta</taxon>
        <taxon>Embryophyta</taxon>
        <taxon>Tracheophyta</taxon>
        <taxon>Spermatophyta</taxon>
        <taxon>Magnoliopsida</taxon>
        <taxon>eudicotyledons</taxon>
        <taxon>Gunneridae</taxon>
        <taxon>Pentapetalae</taxon>
        <taxon>rosids</taxon>
        <taxon>fabids</taxon>
        <taxon>Rosales</taxon>
        <taxon>Cannabaceae</taxon>
        <taxon>Parasponia</taxon>
    </lineage>
</organism>
<evidence type="ECO:0000313" key="2">
    <source>
        <dbReference type="EMBL" id="PON79752.1"/>
    </source>
</evidence>
<sequence>MVAGIVAGDGKTEKAQIGFYGFSRRTRRRQRAARGGGGSPQVGESTPVGGRAGRWLGGSPAVVRPRDPREERERDFRGEREREEERGLVEHGHVAQPYRAV</sequence>
<gene>
    <name evidence="2" type="ORF">PanWU01x14_009840</name>
</gene>
<dbReference type="Proteomes" id="UP000237105">
    <property type="component" value="Unassembled WGS sequence"/>
</dbReference>
<dbReference type="EMBL" id="JXTB01000003">
    <property type="protein sequence ID" value="PON79752.1"/>
    <property type="molecule type" value="Genomic_DNA"/>
</dbReference>